<evidence type="ECO:0000313" key="1">
    <source>
        <dbReference type="EMBL" id="KAJ8960824.1"/>
    </source>
</evidence>
<dbReference type="AlphaFoldDB" id="A0AAV8Z9E3"/>
<comment type="caution">
    <text evidence="1">The sequence shown here is derived from an EMBL/GenBank/DDBJ whole genome shotgun (WGS) entry which is preliminary data.</text>
</comment>
<reference evidence="1" key="1">
    <citation type="journal article" date="2023" name="Insect Mol. Biol.">
        <title>Genome sequencing provides insights into the evolution of gene families encoding plant cell wall-degrading enzymes in longhorned beetles.</title>
        <authorList>
            <person name="Shin N.R."/>
            <person name="Okamura Y."/>
            <person name="Kirsch R."/>
            <person name="Pauchet Y."/>
        </authorList>
    </citation>
    <scope>NUCLEOTIDE SEQUENCE</scope>
    <source>
        <strain evidence="1">AMC_N1</strain>
    </source>
</reference>
<organism evidence="1 2">
    <name type="scientific">Aromia moschata</name>
    <dbReference type="NCBI Taxonomy" id="1265417"/>
    <lineage>
        <taxon>Eukaryota</taxon>
        <taxon>Metazoa</taxon>
        <taxon>Ecdysozoa</taxon>
        <taxon>Arthropoda</taxon>
        <taxon>Hexapoda</taxon>
        <taxon>Insecta</taxon>
        <taxon>Pterygota</taxon>
        <taxon>Neoptera</taxon>
        <taxon>Endopterygota</taxon>
        <taxon>Coleoptera</taxon>
        <taxon>Polyphaga</taxon>
        <taxon>Cucujiformia</taxon>
        <taxon>Chrysomeloidea</taxon>
        <taxon>Cerambycidae</taxon>
        <taxon>Cerambycinae</taxon>
        <taxon>Callichromatini</taxon>
        <taxon>Aromia</taxon>
    </lineage>
</organism>
<proteinExistence type="predicted"/>
<dbReference type="EMBL" id="JAPWTK010000007">
    <property type="protein sequence ID" value="KAJ8960824.1"/>
    <property type="molecule type" value="Genomic_DNA"/>
</dbReference>
<accession>A0AAV8Z9E3</accession>
<protein>
    <submittedName>
        <fullName evidence="1">Uncharacterized protein</fullName>
    </submittedName>
</protein>
<keyword evidence="2" id="KW-1185">Reference proteome</keyword>
<sequence>MVTMKIRKIRIHWAKISKKLSIGNQSEIWRAKTLQFSLEHGTYTMFQEWNHADHKTQIP</sequence>
<evidence type="ECO:0000313" key="2">
    <source>
        <dbReference type="Proteomes" id="UP001162162"/>
    </source>
</evidence>
<gene>
    <name evidence="1" type="ORF">NQ318_020120</name>
</gene>
<name>A0AAV8Z9E3_9CUCU</name>
<dbReference type="Proteomes" id="UP001162162">
    <property type="component" value="Unassembled WGS sequence"/>
</dbReference>